<keyword evidence="3" id="KW-0804">Transcription</keyword>
<dbReference type="RefSeq" id="WP_005691451.1">
    <property type="nucleotide sequence ID" value="NZ_CABFNI010000008.1"/>
</dbReference>
<evidence type="ECO:0000313" key="7">
    <source>
        <dbReference type="Proteomes" id="UP000307517"/>
    </source>
</evidence>
<dbReference type="PANTHER" id="PTHR42756">
    <property type="entry name" value="TRANSCRIPTIONAL REGULATOR, MARR"/>
    <property type="match status" value="1"/>
</dbReference>
<dbReference type="Gene3D" id="1.10.10.10">
    <property type="entry name" value="Winged helix-like DNA-binding domain superfamily/Winged helix DNA-binding domain"/>
    <property type="match status" value="1"/>
</dbReference>
<evidence type="ECO:0000256" key="3">
    <source>
        <dbReference type="ARBA" id="ARBA00023163"/>
    </source>
</evidence>
<sequence length="144" mass="16218">MDSEPDELISRVNILARQIQHDLDLRLAPTGLNASNYYFILKLGSVEDMRQDTLFKKIHLNASNVTRRLAQLIALGLVTKEKAMDDKRAWVISLTAEGRALVPRVSQIVAEYEAELTAKLAAADKVKFEQILDVLNKTKEDANR</sequence>
<dbReference type="PROSITE" id="PS01117">
    <property type="entry name" value="HTH_MARR_1"/>
    <property type="match status" value="1"/>
</dbReference>
<dbReference type="EMBL" id="JACCKI010000003">
    <property type="protein sequence ID" value="NZA04577.1"/>
    <property type="molecule type" value="Genomic_DNA"/>
</dbReference>
<dbReference type="SUPFAM" id="SSF46785">
    <property type="entry name" value="Winged helix' DNA-binding domain"/>
    <property type="match status" value="1"/>
</dbReference>
<evidence type="ECO:0000313" key="8">
    <source>
        <dbReference type="Proteomes" id="UP000552935"/>
    </source>
</evidence>
<dbReference type="PRINTS" id="PR00598">
    <property type="entry name" value="HTHMARR"/>
</dbReference>
<keyword evidence="1" id="KW-0805">Transcription regulation</keyword>
<keyword evidence="2" id="KW-0238">DNA-binding</keyword>
<evidence type="ECO:0000256" key="2">
    <source>
        <dbReference type="ARBA" id="ARBA00023125"/>
    </source>
</evidence>
<dbReference type="SMART" id="SM00347">
    <property type="entry name" value="HTH_MARR"/>
    <property type="match status" value="1"/>
</dbReference>
<dbReference type="Pfam" id="PF01047">
    <property type="entry name" value="MarR"/>
    <property type="match status" value="1"/>
</dbReference>
<evidence type="ECO:0000259" key="4">
    <source>
        <dbReference type="PROSITE" id="PS50995"/>
    </source>
</evidence>
<protein>
    <submittedName>
        <fullName evidence="5">MarR family transcriptional regulator</fullName>
    </submittedName>
</protein>
<evidence type="ECO:0000313" key="5">
    <source>
        <dbReference type="EMBL" id="NZA04577.1"/>
    </source>
</evidence>
<dbReference type="InterPro" id="IPR036390">
    <property type="entry name" value="WH_DNA-bd_sf"/>
</dbReference>
<dbReference type="PROSITE" id="PS50995">
    <property type="entry name" value="HTH_MARR_2"/>
    <property type="match status" value="1"/>
</dbReference>
<feature type="domain" description="HTH marR-type" evidence="4">
    <location>
        <begin position="5"/>
        <end position="140"/>
    </location>
</feature>
<comment type="caution">
    <text evidence="5">The sequence shown here is derived from an EMBL/GenBank/DDBJ whole genome shotgun (WGS) entry which is preliminary data.</text>
</comment>
<accession>A0A508YPU1</accession>
<proteinExistence type="predicted"/>
<dbReference type="AlphaFoldDB" id="A0A508YPU1"/>
<evidence type="ECO:0000313" key="6">
    <source>
        <dbReference type="EMBL" id="THC81252.1"/>
    </source>
</evidence>
<dbReference type="InterPro" id="IPR036388">
    <property type="entry name" value="WH-like_DNA-bd_sf"/>
</dbReference>
<reference evidence="6 7" key="1">
    <citation type="submission" date="2019-04" db="EMBL/GenBank/DDBJ databases">
        <title>Genome Announcement to Ensure Probiotic Safety of Lactobacillus rhamnosus UBLR-58.</title>
        <authorList>
            <person name="Sulthana A."/>
            <person name="Lakshmi S.G."/>
            <person name="Madempudi R.S."/>
        </authorList>
    </citation>
    <scope>NUCLEOTIDE SEQUENCE [LARGE SCALE GENOMIC DNA]</scope>
    <source>
        <strain evidence="6 7">UBLR-58</strain>
    </source>
</reference>
<dbReference type="InterPro" id="IPR023187">
    <property type="entry name" value="Tscrpt_reg_MarR-type_CS"/>
</dbReference>
<organism evidence="5 8">
    <name type="scientific">Lacticaseibacillus rhamnosus</name>
    <name type="common">Lactobacillus rhamnosus</name>
    <dbReference type="NCBI Taxonomy" id="47715"/>
    <lineage>
        <taxon>Bacteria</taxon>
        <taxon>Bacillati</taxon>
        <taxon>Bacillota</taxon>
        <taxon>Bacilli</taxon>
        <taxon>Lactobacillales</taxon>
        <taxon>Lactobacillaceae</taxon>
        <taxon>Lacticaseibacillus</taxon>
    </lineage>
</organism>
<dbReference type="Proteomes" id="UP000307517">
    <property type="component" value="Unassembled WGS sequence"/>
</dbReference>
<evidence type="ECO:0000256" key="1">
    <source>
        <dbReference type="ARBA" id="ARBA00023015"/>
    </source>
</evidence>
<dbReference type="GO" id="GO:0003700">
    <property type="term" value="F:DNA-binding transcription factor activity"/>
    <property type="evidence" value="ECO:0007669"/>
    <property type="project" value="InterPro"/>
</dbReference>
<dbReference type="GO" id="GO:0003677">
    <property type="term" value="F:DNA binding"/>
    <property type="evidence" value="ECO:0007669"/>
    <property type="project" value="UniProtKB-KW"/>
</dbReference>
<dbReference type="PANTHER" id="PTHR42756:SF1">
    <property type="entry name" value="TRANSCRIPTIONAL REPRESSOR OF EMRAB OPERON"/>
    <property type="match status" value="1"/>
</dbReference>
<dbReference type="EMBL" id="SSHM01000001">
    <property type="protein sequence ID" value="THC81252.1"/>
    <property type="molecule type" value="Genomic_DNA"/>
</dbReference>
<dbReference type="InterPro" id="IPR000835">
    <property type="entry name" value="HTH_MarR-typ"/>
</dbReference>
<reference evidence="5 8" key="2">
    <citation type="submission" date="2020-07" db="EMBL/GenBank/DDBJ databases">
        <title>Organ Donor 1.</title>
        <authorList>
            <person name="Marsh A.J."/>
            <person name="Azcarate-Peril M.A."/>
        </authorList>
    </citation>
    <scope>NUCLEOTIDE SEQUENCE [LARGE SCALE GENOMIC DNA]</scope>
    <source>
        <strain evidence="5 8">AMC0712</strain>
    </source>
</reference>
<gene>
    <name evidence="6" type="ORF">E6L36_13280</name>
    <name evidence="5" type="ORF">H0N82_05525</name>
</gene>
<dbReference type="Proteomes" id="UP000552935">
    <property type="component" value="Unassembled WGS sequence"/>
</dbReference>
<name>A0A508YPU1_LACRH</name>